<dbReference type="EMBL" id="JAWWNJ010000004">
    <property type="protein sequence ID" value="KAK7058049.1"/>
    <property type="molecule type" value="Genomic_DNA"/>
</dbReference>
<proteinExistence type="predicted"/>
<protein>
    <recommendedName>
        <fullName evidence="3">F-box domain-containing protein</fullName>
    </recommendedName>
</protein>
<accession>A0AAW0E3P8</accession>
<evidence type="ECO:0000313" key="2">
    <source>
        <dbReference type="Proteomes" id="UP001362999"/>
    </source>
</evidence>
<evidence type="ECO:0000313" key="1">
    <source>
        <dbReference type="EMBL" id="KAK7058049.1"/>
    </source>
</evidence>
<reference evidence="1 2" key="1">
    <citation type="journal article" date="2024" name="J Genomics">
        <title>Draft genome sequencing and assembly of Favolaschia claudopus CIRM-BRFM 2984 isolated from oak limbs.</title>
        <authorList>
            <person name="Navarro D."/>
            <person name="Drula E."/>
            <person name="Chaduli D."/>
            <person name="Cazenave R."/>
            <person name="Ahrendt S."/>
            <person name="Wang J."/>
            <person name="Lipzen A."/>
            <person name="Daum C."/>
            <person name="Barry K."/>
            <person name="Grigoriev I.V."/>
            <person name="Favel A."/>
            <person name="Rosso M.N."/>
            <person name="Martin F."/>
        </authorList>
    </citation>
    <scope>NUCLEOTIDE SEQUENCE [LARGE SCALE GENOMIC DNA]</scope>
    <source>
        <strain evidence="1 2">CIRM-BRFM 2984</strain>
    </source>
</reference>
<keyword evidence="2" id="KW-1185">Reference proteome</keyword>
<gene>
    <name evidence="1" type="ORF">R3P38DRAFT_2844127</name>
</gene>
<dbReference type="AlphaFoldDB" id="A0AAW0E3P8"/>
<sequence length="303" mass="33757">MQPSADPVFPPELEQEIFEITAIRNRTLIPTLLLVCKRVHEWLEPLLYRVVVTTSTPHPPLSAIKSKPLDFLQKSLHHILIDYDIIHPAKEFIFDLLSQCSMIESISISGNLYADLLPTLLPFPTTKIEFVVWRPSKSSEMNEWARATLVHPILALYLLEPAVEVCTSLQVIITGFWGITDPTEAQSFTSKLSLADPRIVIMVVPEYIEDWVVGAWGGDDFWRRAEAFIAGKAQGGNPESECAPHTQKEPKNCNALARLICIVTLGLPTPNLSRLAEEARGGGWSPGSRSCVDNPFVENLPVL</sequence>
<name>A0AAW0E3P8_9AGAR</name>
<evidence type="ECO:0008006" key="3">
    <source>
        <dbReference type="Google" id="ProtNLM"/>
    </source>
</evidence>
<comment type="caution">
    <text evidence="1">The sequence shown here is derived from an EMBL/GenBank/DDBJ whole genome shotgun (WGS) entry which is preliminary data.</text>
</comment>
<dbReference type="Proteomes" id="UP001362999">
    <property type="component" value="Unassembled WGS sequence"/>
</dbReference>
<organism evidence="1 2">
    <name type="scientific">Favolaschia claudopus</name>
    <dbReference type="NCBI Taxonomy" id="2862362"/>
    <lineage>
        <taxon>Eukaryota</taxon>
        <taxon>Fungi</taxon>
        <taxon>Dikarya</taxon>
        <taxon>Basidiomycota</taxon>
        <taxon>Agaricomycotina</taxon>
        <taxon>Agaricomycetes</taxon>
        <taxon>Agaricomycetidae</taxon>
        <taxon>Agaricales</taxon>
        <taxon>Marasmiineae</taxon>
        <taxon>Mycenaceae</taxon>
        <taxon>Favolaschia</taxon>
    </lineage>
</organism>